<dbReference type="Gene3D" id="3.40.390.10">
    <property type="entry name" value="Collagenase (Catalytic Domain)"/>
    <property type="match status" value="1"/>
</dbReference>
<evidence type="ECO:0000313" key="1">
    <source>
        <dbReference type="EMBL" id="GMT00820.1"/>
    </source>
</evidence>
<dbReference type="InterPro" id="IPR036436">
    <property type="entry name" value="Disintegrin_dom_sf"/>
</dbReference>
<dbReference type="Proteomes" id="UP001432027">
    <property type="component" value="Unassembled WGS sequence"/>
</dbReference>
<keyword evidence="2" id="KW-1185">Reference proteome</keyword>
<dbReference type="PANTHER" id="PTHR45702">
    <property type="entry name" value="ADAM10/ADAM17 METALLOPEPTIDASE FAMILY MEMBER"/>
    <property type="match status" value="1"/>
</dbReference>
<dbReference type="GO" id="GO:0007219">
    <property type="term" value="P:Notch signaling pathway"/>
    <property type="evidence" value="ECO:0007669"/>
    <property type="project" value="TreeGrafter"/>
</dbReference>
<accession>A0AAV5U331</accession>
<protein>
    <submittedName>
        <fullName evidence="1">Uncharacterized protein</fullName>
    </submittedName>
</protein>
<dbReference type="InterPro" id="IPR051489">
    <property type="entry name" value="ADAM_Metalloproteinase"/>
</dbReference>
<dbReference type="GO" id="GO:0005886">
    <property type="term" value="C:plasma membrane"/>
    <property type="evidence" value="ECO:0007669"/>
    <property type="project" value="TreeGrafter"/>
</dbReference>
<reference evidence="1" key="1">
    <citation type="submission" date="2023-10" db="EMBL/GenBank/DDBJ databases">
        <title>Genome assembly of Pristionchus species.</title>
        <authorList>
            <person name="Yoshida K."/>
            <person name="Sommer R.J."/>
        </authorList>
    </citation>
    <scope>NUCLEOTIDE SEQUENCE</scope>
    <source>
        <strain evidence="1">RS0144</strain>
    </source>
</reference>
<evidence type="ECO:0000313" key="2">
    <source>
        <dbReference type="Proteomes" id="UP001432027"/>
    </source>
</evidence>
<sequence>EGFFIMHPISNDERKRNHHFFSPCTIRNISRNLHRLLAIKPKKKPNIGDRQTNCFIEYDTPFCGNGIREEDEECDCGYDEQVLLSS</sequence>
<dbReference type="AlphaFoldDB" id="A0AAV5U331"/>
<dbReference type="InterPro" id="IPR024079">
    <property type="entry name" value="MetalloPept_cat_dom_sf"/>
</dbReference>
<feature type="non-terminal residue" evidence="1">
    <location>
        <position position="1"/>
    </location>
</feature>
<dbReference type="GO" id="GO:0006509">
    <property type="term" value="P:membrane protein ectodomain proteolysis"/>
    <property type="evidence" value="ECO:0007669"/>
    <property type="project" value="TreeGrafter"/>
</dbReference>
<dbReference type="Gene3D" id="4.10.70.10">
    <property type="entry name" value="Disintegrin domain"/>
    <property type="match status" value="1"/>
</dbReference>
<organism evidence="1 2">
    <name type="scientific">Pristionchus entomophagus</name>
    <dbReference type="NCBI Taxonomy" id="358040"/>
    <lineage>
        <taxon>Eukaryota</taxon>
        <taxon>Metazoa</taxon>
        <taxon>Ecdysozoa</taxon>
        <taxon>Nematoda</taxon>
        <taxon>Chromadorea</taxon>
        <taxon>Rhabditida</taxon>
        <taxon>Rhabditina</taxon>
        <taxon>Diplogasteromorpha</taxon>
        <taxon>Diplogasteroidea</taxon>
        <taxon>Neodiplogasteridae</taxon>
        <taxon>Pristionchus</taxon>
    </lineage>
</organism>
<dbReference type="PANTHER" id="PTHR45702:SF2">
    <property type="entry name" value="KUZBANIAN, ISOFORM A"/>
    <property type="match status" value="1"/>
</dbReference>
<dbReference type="GO" id="GO:0004222">
    <property type="term" value="F:metalloendopeptidase activity"/>
    <property type="evidence" value="ECO:0007669"/>
    <property type="project" value="TreeGrafter"/>
</dbReference>
<name>A0AAV5U331_9BILA</name>
<comment type="caution">
    <text evidence="1">The sequence shown here is derived from an EMBL/GenBank/DDBJ whole genome shotgun (WGS) entry which is preliminary data.</text>
</comment>
<proteinExistence type="predicted"/>
<feature type="non-terminal residue" evidence="1">
    <location>
        <position position="86"/>
    </location>
</feature>
<dbReference type="EMBL" id="BTSX01000005">
    <property type="protein sequence ID" value="GMT00820.1"/>
    <property type="molecule type" value="Genomic_DNA"/>
</dbReference>
<gene>
    <name evidence="1" type="ORF">PENTCL1PPCAC_22994</name>
</gene>